<proteinExistence type="predicted"/>
<evidence type="ECO:0000313" key="2">
    <source>
        <dbReference type="Proteomes" id="UP000199550"/>
    </source>
</evidence>
<dbReference type="Proteomes" id="UP000199550">
    <property type="component" value="Unassembled WGS sequence"/>
</dbReference>
<evidence type="ECO:0008006" key="3">
    <source>
        <dbReference type="Google" id="ProtNLM"/>
    </source>
</evidence>
<protein>
    <recommendedName>
        <fullName evidence="3">Glycosyl transferase family 2</fullName>
    </recommendedName>
</protein>
<dbReference type="OrthoDB" id="5465469at2"/>
<evidence type="ECO:0000313" key="1">
    <source>
        <dbReference type="EMBL" id="SFL69470.1"/>
    </source>
</evidence>
<dbReference type="STRING" id="195913.SAMN04488004_1448"/>
<accession>A0A1I4JSH3</accession>
<keyword evidence="2" id="KW-1185">Reference proteome</keyword>
<organism evidence="1 2">
    <name type="scientific">Loktanella salsilacus</name>
    <dbReference type="NCBI Taxonomy" id="195913"/>
    <lineage>
        <taxon>Bacteria</taxon>
        <taxon>Pseudomonadati</taxon>
        <taxon>Pseudomonadota</taxon>
        <taxon>Alphaproteobacteria</taxon>
        <taxon>Rhodobacterales</taxon>
        <taxon>Roseobacteraceae</taxon>
        <taxon>Loktanella</taxon>
    </lineage>
</organism>
<gene>
    <name evidence="1" type="ORF">SAMN04488004_1448</name>
</gene>
<sequence length="181" mass="20411">MADGYLALKFREWKHSRRSARALREYARRVARGERSTRPHGLPRPLVVSLTSFAPRFGVLEKTLNCLLLQSVRPDHVVLWLGHDDVAKLPAAILALRDLGLDIRATDDLRSFTKIIPTLQAFPDAFVVTADDDVYYWPTWLEELTEAHTQTGDPVICHRGHTAGTGASGARWPRPCCFRRG</sequence>
<dbReference type="RefSeq" id="WP_090192017.1">
    <property type="nucleotide sequence ID" value="NZ_FOTF01000044.1"/>
</dbReference>
<dbReference type="EMBL" id="FOTF01000044">
    <property type="protein sequence ID" value="SFL69470.1"/>
    <property type="molecule type" value="Genomic_DNA"/>
</dbReference>
<dbReference type="AlphaFoldDB" id="A0A1I4JSH3"/>
<reference evidence="1 2" key="1">
    <citation type="submission" date="2016-10" db="EMBL/GenBank/DDBJ databases">
        <authorList>
            <person name="de Groot N.N."/>
        </authorList>
    </citation>
    <scope>NUCLEOTIDE SEQUENCE [LARGE SCALE GENOMIC DNA]</scope>
    <source>
        <strain evidence="1 2">DSM 16199</strain>
    </source>
</reference>
<name>A0A1I4JSH3_9RHOB</name>